<keyword evidence="3 6" id="KW-1133">Transmembrane helix</keyword>
<evidence type="ECO:0000256" key="2">
    <source>
        <dbReference type="ARBA" id="ARBA00022692"/>
    </source>
</evidence>
<proteinExistence type="inferred from homology"/>
<keyword evidence="4 6" id="KW-0472">Membrane</keyword>
<reference evidence="8 9" key="1">
    <citation type="submission" date="2016-03" db="EMBL/GenBank/DDBJ databases">
        <title>Comparative genomics of the ectomycorrhizal sister species Rhizopogon vinicolor and Rhizopogon vesiculosus (Basidiomycota: Boletales) reveals a divergence of the mating type B locus.</title>
        <authorList>
            <person name="Mujic A.B."/>
            <person name="Kuo A."/>
            <person name="Tritt A."/>
            <person name="Lipzen A."/>
            <person name="Chen C."/>
            <person name="Johnson J."/>
            <person name="Sharma A."/>
            <person name="Barry K."/>
            <person name="Grigoriev I.V."/>
            <person name="Spatafora J.W."/>
        </authorList>
    </citation>
    <scope>NUCLEOTIDE SEQUENCE [LARGE SCALE GENOMIC DNA]</scope>
    <source>
        <strain evidence="8 9">AM-OR11-056</strain>
    </source>
</reference>
<feature type="transmembrane region" description="Helical" evidence="6">
    <location>
        <begin position="84"/>
        <end position="103"/>
    </location>
</feature>
<organism evidence="8 9">
    <name type="scientific">Rhizopogon vesiculosus</name>
    <dbReference type="NCBI Taxonomy" id="180088"/>
    <lineage>
        <taxon>Eukaryota</taxon>
        <taxon>Fungi</taxon>
        <taxon>Dikarya</taxon>
        <taxon>Basidiomycota</taxon>
        <taxon>Agaricomycotina</taxon>
        <taxon>Agaricomycetes</taxon>
        <taxon>Agaricomycetidae</taxon>
        <taxon>Boletales</taxon>
        <taxon>Suillineae</taxon>
        <taxon>Rhizopogonaceae</taxon>
        <taxon>Rhizopogon</taxon>
    </lineage>
</organism>
<evidence type="ECO:0000313" key="9">
    <source>
        <dbReference type="Proteomes" id="UP000183567"/>
    </source>
</evidence>
<keyword evidence="2 6" id="KW-0812">Transmembrane</keyword>
<accession>A0A1J8QVB6</accession>
<protein>
    <recommendedName>
        <fullName evidence="7">Rhodopsin domain-containing protein</fullName>
    </recommendedName>
</protein>
<feature type="transmembrane region" description="Helical" evidence="6">
    <location>
        <begin position="455"/>
        <end position="477"/>
    </location>
</feature>
<dbReference type="STRING" id="180088.A0A1J8QVB6"/>
<gene>
    <name evidence="8" type="ORF">AZE42_04131</name>
</gene>
<dbReference type="GO" id="GO:0016020">
    <property type="term" value="C:membrane"/>
    <property type="evidence" value="ECO:0007669"/>
    <property type="project" value="UniProtKB-SubCell"/>
</dbReference>
<dbReference type="EMBL" id="LVVM01002094">
    <property type="protein sequence ID" value="OJA17321.1"/>
    <property type="molecule type" value="Genomic_DNA"/>
</dbReference>
<feature type="transmembrane region" description="Helical" evidence="6">
    <location>
        <begin position="115"/>
        <end position="132"/>
    </location>
</feature>
<comment type="similarity">
    <text evidence="5">Belongs to the SAT4 family.</text>
</comment>
<feature type="domain" description="Rhodopsin" evidence="7">
    <location>
        <begin position="370"/>
        <end position="568"/>
    </location>
</feature>
<evidence type="ECO:0000259" key="7">
    <source>
        <dbReference type="Pfam" id="PF20684"/>
    </source>
</evidence>
<dbReference type="InterPro" id="IPR049326">
    <property type="entry name" value="Rhodopsin_dom_fungi"/>
</dbReference>
<feature type="transmembrane region" description="Helical" evidence="6">
    <location>
        <begin position="12"/>
        <end position="32"/>
    </location>
</feature>
<feature type="transmembrane region" description="Helical" evidence="6">
    <location>
        <begin position="497"/>
        <end position="519"/>
    </location>
</feature>
<evidence type="ECO:0000256" key="1">
    <source>
        <dbReference type="ARBA" id="ARBA00004141"/>
    </source>
</evidence>
<evidence type="ECO:0000313" key="8">
    <source>
        <dbReference type="EMBL" id="OJA17321.1"/>
    </source>
</evidence>
<dbReference type="AlphaFoldDB" id="A0A1J8QVB6"/>
<feature type="transmembrane region" description="Helical" evidence="6">
    <location>
        <begin position="193"/>
        <end position="216"/>
    </location>
</feature>
<dbReference type="PANTHER" id="PTHR33048">
    <property type="entry name" value="PTH11-LIKE INTEGRAL MEMBRANE PROTEIN (AFU_ORTHOLOGUE AFUA_5G11245)"/>
    <property type="match status" value="1"/>
</dbReference>
<evidence type="ECO:0000256" key="3">
    <source>
        <dbReference type="ARBA" id="ARBA00022989"/>
    </source>
</evidence>
<feature type="domain" description="Rhodopsin" evidence="7">
    <location>
        <begin position="29"/>
        <end position="241"/>
    </location>
</feature>
<comment type="subcellular location">
    <subcellularLocation>
        <location evidence="1">Membrane</location>
        <topology evidence="1">Multi-pass membrane protein</topology>
    </subcellularLocation>
</comment>
<evidence type="ECO:0000256" key="6">
    <source>
        <dbReference type="SAM" id="Phobius"/>
    </source>
</evidence>
<comment type="caution">
    <text evidence="8">The sequence shown here is derived from an EMBL/GenBank/DDBJ whole genome shotgun (WGS) entry which is preliminary data.</text>
</comment>
<dbReference type="InterPro" id="IPR052337">
    <property type="entry name" value="SAT4-like"/>
</dbReference>
<feature type="transmembrane region" description="Helical" evidence="6">
    <location>
        <begin position="385"/>
        <end position="406"/>
    </location>
</feature>
<feature type="transmembrane region" description="Helical" evidence="6">
    <location>
        <begin position="567"/>
        <end position="587"/>
    </location>
</feature>
<dbReference type="Pfam" id="PF20684">
    <property type="entry name" value="Fung_rhodopsin"/>
    <property type="match status" value="2"/>
</dbReference>
<name>A0A1J8QVB6_9AGAM</name>
<sequence length="643" mass="72982">MIQLHPSLTTLQVIVTAFHILAIIISTFRLAYRHSKHLLWWDDALTAGAMITDVMSLAFVWIVMAPPTYHESDQVLIAARWGMIFSFTTCLWLARLSIVFSIIRLASREDRMRKIARWAAVVFAGLCVLLLAQKTYVCADDESWLHHHDIIDCRLGSSVAAVQLATDFVSDIALVLMSIRMLREIHLPKDQHILIISVFSTSIIISLVSIVHVIFASQTDVYMQSITAQLELALSLIVCNLLVIVTYIYRIFRHEDLDADRSYRASGARTRVFLTTCVDVNQVDSWSPCEESTLADTSSAGGKHDYGILDLDLECHSFTGLSSTNLHWRPISVDRTYTRVEMEDVEPSLTALRVSITIFHATAIFLTLFRLYYRFSTHRWWYEDSFAAVGLVADINSFVSVWVYTYPWTENNADGRIIAYWNLITCFTICIWSSRLSIIFSIIRLSSHMQRIRRIAILTAVAFTIFSATILTEKTIICARDHSWTHLRRNCDFGRSVGILQLVGDFVCDIALVSLPILLLRGVKLSRERRILIVSLFSSSMVVSLISIVHVIFMWQSNKNLQTITAQLQITASLVICDLLVVVAYFHRVLKSEDLERAHDDDDLPRSDYLTTMVDFGHHSSTIYSSHAMSSLGHNDKISSLSV</sequence>
<evidence type="ECO:0000256" key="4">
    <source>
        <dbReference type="ARBA" id="ARBA00023136"/>
    </source>
</evidence>
<keyword evidence="9" id="KW-1185">Reference proteome</keyword>
<dbReference type="PANTHER" id="PTHR33048:SF19">
    <property type="entry name" value="MEMBRANE PROTEIN PTH11-LIKE, PUTATIVE (AFU_ORTHOLOGUE AFUA_1G14080)-RELATED"/>
    <property type="match status" value="1"/>
</dbReference>
<feature type="transmembrane region" description="Helical" evidence="6">
    <location>
        <begin position="44"/>
        <end position="64"/>
    </location>
</feature>
<feature type="transmembrane region" description="Helical" evidence="6">
    <location>
        <begin position="351"/>
        <end position="373"/>
    </location>
</feature>
<feature type="transmembrane region" description="Helical" evidence="6">
    <location>
        <begin position="418"/>
        <end position="443"/>
    </location>
</feature>
<dbReference type="Proteomes" id="UP000183567">
    <property type="component" value="Unassembled WGS sequence"/>
</dbReference>
<feature type="transmembrane region" description="Helical" evidence="6">
    <location>
        <begin position="531"/>
        <end position="555"/>
    </location>
</feature>
<dbReference type="OrthoDB" id="3229610at2759"/>
<evidence type="ECO:0000256" key="5">
    <source>
        <dbReference type="ARBA" id="ARBA00038359"/>
    </source>
</evidence>
<feature type="transmembrane region" description="Helical" evidence="6">
    <location>
        <begin position="228"/>
        <end position="249"/>
    </location>
</feature>